<evidence type="ECO:0000256" key="1">
    <source>
        <dbReference type="SAM" id="Phobius"/>
    </source>
</evidence>
<keyword evidence="2" id="KW-0732">Signal</keyword>
<name>A0A8J6XZD3_9BACT</name>
<protein>
    <submittedName>
        <fullName evidence="3">Uncharacterized protein</fullName>
    </submittedName>
</protein>
<keyword evidence="1" id="KW-1133">Transmembrane helix</keyword>
<comment type="caution">
    <text evidence="3">The sequence shown here is derived from an EMBL/GenBank/DDBJ whole genome shotgun (WGS) entry which is preliminary data.</text>
</comment>
<dbReference type="Proteomes" id="UP000598633">
    <property type="component" value="Unassembled WGS sequence"/>
</dbReference>
<accession>A0A8J6XZD3</accession>
<evidence type="ECO:0000313" key="3">
    <source>
        <dbReference type="EMBL" id="MBD3869786.1"/>
    </source>
</evidence>
<keyword evidence="1" id="KW-0472">Membrane</keyword>
<evidence type="ECO:0000313" key="4">
    <source>
        <dbReference type="Proteomes" id="UP000598633"/>
    </source>
</evidence>
<gene>
    <name evidence="3" type="ORF">IFJ97_00305</name>
</gene>
<organism evidence="3 4">
    <name type="scientific">Candidatus Sulfomarinibacter kjeldsenii</name>
    <dbReference type="NCBI Taxonomy" id="2885994"/>
    <lineage>
        <taxon>Bacteria</taxon>
        <taxon>Pseudomonadati</taxon>
        <taxon>Acidobacteriota</taxon>
        <taxon>Thermoanaerobaculia</taxon>
        <taxon>Thermoanaerobaculales</taxon>
        <taxon>Candidatus Sulfomarinibacteraceae</taxon>
        <taxon>Candidatus Sulfomarinibacter</taxon>
    </lineage>
</organism>
<dbReference type="EMBL" id="JACXWA010000006">
    <property type="protein sequence ID" value="MBD3869786.1"/>
    <property type="molecule type" value="Genomic_DNA"/>
</dbReference>
<dbReference type="AlphaFoldDB" id="A0A8J6XZD3"/>
<feature type="chain" id="PRO_5035305336" evidence="2">
    <location>
        <begin position="24"/>
        <end position="58"/>
    </location>
</feature>
<feature type="transmembrane region" description="Helical" evidence="1">
    <location>
        <begin position="33"/>
        <end position="52"/>
    </location>
</feature>
<keyword evidence="1" id="KW-0812">Transmembrane</keyword>
<reference evidence="3 4" key="1">
    <citation type="submission" date="2020-08" db="EMBL/GenBank/DDBJ databases">
        <title>Acidobacteriota in marine sediments use diverse sulfur dissimilation pathways.</title>
        <authorList>
            <person name="Wasmund K."/>
        </authorList>
    </citation>
    <scope>NUCLEOTIDE SEQUENCE [LARGE SCALE GENOMIC DNA]</scope>
    <source>
        <strain evidence="3">MAG AM3-A</strain>
    </source>
</reference>
<evidence type="ECO:0000256" key="2">
    <source>
        <dbReference type="SAM" id="SignalP"/>
    </source>
</evidence>
<feature type="signal peptide" evidence="2">
    <location>
        <begin position="1"/>
        <end position="23"/>
    </location>
</feature>
<proteinExistence type="predicted"/>
<sequence length="58" mass="5962">MNKPVILLAVGVALFFVSLTADAFGIGEGTGIGWKQITGFVVGLIIAAIGAAQMRKKT</sequence>